<protein>
    <submittedName>
        <fullName evidence="2">Ovule protein</fullName>
    </submittedName>
</protein>
<dbReference type="WBParaSite" id="Hba_02084">
    <property type="protein sequence ID" value="Hba_02084"/>
    <property type="gene ID" value="Hba_02084"/>
</dbReference>
<proteinExistence type="predicted"/>
<evidence type="ECO:0000313" key="2">
    <source>
        <dbReference type="WBParaSite" id="Hba_02084"/>
    </source>
</evidence>
<dbReference type="Proteomes" id="UP000095283">
    <property type="component" value="Unplaced"/>
</dbReference>
<name>A0A1I7WBM3_HETBA</name>
<dbReference type="AlphaFoldDB" id="A0A1I7WBM3"/>
<reference evidence="2" key="1">
    <citation type="submission" date="2016-11" db="UniProtKB">
        <authorList>
            <consortium name="WormBaseParasite"/>
        </authorList>
    </citation>
    <scope>IDENTIFICATION</scope>
</reference>
<evidence type="ECO:0000313" key="1">
    <source>
        <dbReference type="Proteomes" id="UP000095283"/>
    </source>
</evidence>
<organism evidence="1 2">
    <name type="scientific">Heterorhabditis bacteriophora</name>
    <name type="common">Entomopathogenic nematode worm</name>
    <dbReference type="NCBI Taxonomy" id="37862"/>
    <lineage>
        <taxon>Eukaryota</taxon>
        <taxon>Metazoa</taxon>
        <taxon>Ecdysozoa</taxon>
        <taxon>Nematoda</taxon>
        <taxon>Chromadorea</taxon>
        <taxon>Rhabditida</taxon>
        <taxon>Rhabditina</taxon>
        <taxon>Rhabditomorpha</taxon>
        <taxon>Strongyloidea</taxon>
        <taxon>Heterorhabditidae</taxon>
        <taxon>Heterorhabditis</taxon>
    </lineage>
</organism>
<accession>A0A1I7WBM3</accession>
<sequence length="63" mass="7213">MSDYSYQDGYGPRLVSYERHDSSAGSLKLHEVKIFLVILNLGQTECKNVCLNGHYLFKEVMKS</sequence>
<keyword evidence="1" id="KW-1185">Reference proteome</keyword>